<dbReference type="Proteomes" id="UP000002640">
    <property type="component" value="Unassembled WGS sequence"/>
</dbReference>
<dbReference type="KEGG" id="psoj:PHYSODRAFT_398639"/>
<dbReference type="Gene3D" id="2.70.98.30">
    <property type="entry name" value="Golgi alpha-mannosidase II, domain 4"/>
    <property type="match status" value="1"/>
</dbReference>
<organism evidence="2 3">
    <name type="scientific">Phytophthora sojae (strain P6497)</name>
    <name type="common">Soybean stem and root rot agent</name>
    <name type="synonym">Phytophthora megasperma f. sp. glycines</name>
    <dbReference type="NCBI Taxonomy" id="1094619"/>
    <lineage>
        <taxon>Eukaryota</taxon>
        <taxon>Sar</taxon>
        <taxon>Stramenopiles</taxon>
        <taxon>Oomycota</taxon>
        <taxon>Peronosporomycetes</taxon>
        <taxon>Peronosporales</taxon>
        <taxon>Peronosporaceae</taxon>
        <taxon>Phytophthora</taxon>
    </lineage>
</organism>
<reference evidence="2 3" key="1">
    <citation type="journal article" date="2006" name="Science">
        <title>Phytophthora genome sequences uncover evolutionary origins and mechanisms of pathogenesis.</title>
        <authorList>
            <person name="Tyler B.M."/>
            <person name="Tripathy S."/>
            <person name="Zhang X."/>
            <person name="Dehal P."/>
            <person name="Jiang R.H."/>
            <person name="Aerts A."/>
            <person name="Arredondo F.D."/>
            <person name="Baxter L."/>
            <person name="Bensasson D."/>
            <person name="Beynon J.L."/>
            <person name="Chapman J."/>
            <person name="Damasceno C.M."/>
            <person name="Dorrance A.E."/>
            <person name="Dou D."/>
            <person name="Dickerman A.W."/>
            <person name="Dubchak I.L."/>
            <person name="Garbelotto M."/>
            <person name="Gijzen M."/>
            <person name="Gordon S.G."/>
            <person name="Govers F."/>
            <person name="Grunwald N.J."/>
            <person name="Huang W."/>
            <person name="Ivors K.L."/>
            <person name="Jones R.W."/>
            <person name="Kamoun S."/>
            <person name="Krampis K."/>
            <person name="Lamour K.H."/>
            <person name="Lee M.K."/>
            <person name="McDonald W.H."/>
            <person name="Medina M."/>
            <person name="Meijer H.J."/>
            <person name="Nordberg E.K."/>
            <person name="Maclean D.J."/>
            <person name="Ospina-Giraldo M.D."/>
            <person name="Morris P.F."/>
            <person name="Phuntumart V."/>
            <person name="Putnam N.H."/>
            <person name="Rash S."/>
            <person name="Rose J.K."/>
            <person name="Sakihama Y."/>
            <person name="Salamov A.A."/>
            <person name="Savidor A."/>
            <person name="Scheuring C.F."/>
            <person name="Smith B.M."/>
            <person name="Sobral B.W."/>
            <person name="Terry A."/>
            <person name="Torto-Alalibo T.A."/>
            <person name="Win J."/>
            <person name="Xu Z."/>
            <person name="Zhang H."/>
            <person name="Grigoriev I.V."/>
            <person name="Rokhsar D.S."/>
            <person name="Boore J.L."/>
        </authorList>
    </citation>
    <scope>NUCLEOTIDE SEQUENCE [LARGE SCALE GENOMIC DNA]</scope>
    <source>
        <strain evidence="2 3">P6497</strain>
    </source>
</reference>
<evidence type="ECO:0000259" key="1">
    <source>
        <dbReference type="Pfam" id="PF03639"/>
    </source>
</evidence>
<evidence type="ECO:0000313" key="2">
    <source>
        <dbReference type="EMBL" id="EGZ26851.1"/>
    </source>
</evidence>
<dbReference type="PANTHER" id="PTHR31983">
    <property type="entry name" value="ENDO-1,3(4)-BETA-GLUCANASE 1"/>
    <property type="match status" value="1"/>
</dbReference>
<dbReference type="EMBL" id="JH159151">
    <property type="protein sequence ID" value="EGZ26851.1"/>
    <property type="molecule type" value="Genomic_DNA"/>
</dbReference>
<dbReference type="OMA" id="HYIQTES"/>
<evidence type="ECO:0000313" key="3">
    <source>
        <dbReference type="Proteomes" id="UP000002640"/>
    </source>
</evidence>
<dbReference type="Pfam" id="PF03639">
    <property type="entry name" value="Glyco_hydro_81"/>
    <property type="match status" value="1"/>
</dbReference>
<dbReference type="InterPro" id="IPR040451">
    <property type="entry name" value="GH81_N"/>
</dbReference>
<accession>G4YEE4</accession>
<dbReference type="RefSeq" id="XP_009514126.1">
    <property type="nucleotide sequence ID" value="XM_009515831.1"/>
</dbReference>
<dbReference type="GeneID" id="20651247"/>
<dbReference type="GO" id="GO:0052861">
    <property type="term" value="F:endo-1,3(4)-beta-glucanase activity"/>
    <property type="evidence" value="ECO:0007669"/>
    <property type="project" value="InterPro"/>
</dbReference>
<proteinExistence type="predicted"/>
<dbReference type="InParanoid" id="G4YEE4"/>
<gene>
    <name evidence="2" type="ORF">PHYSODRAFT_398639</name>
</gene>
<sequence>LLVSLLVFVGVYVAVELTKNRHYIQTESDLKLFNPLFEAQAPPETLFPYTDEQKTFLPPMLIAPGIVGSRPIPTNNWWGKMIAATQEAGVQPIWANPYSLQPMLTSAPYGLTVSYPYPTRVFGGGLSENGIAKKFYRHGHVPDFTFSAVEFTAPPVFEVFDWDDLSVQVRFKARSGPSNESSFEATLASGMAFVTAKYSSLTPRLDTVYAILKVNG</sequence>
<name>G4YEE4_PHYSP</name>
<dbReference type="InterPro" id="IPR005200">
    <property type="entry name" value="Endo-beta-glucanase"/>
</dbReference>
<feature type="domain" description="Glycosyl hydrolase family 81 N-terminal" evidence="1">
    <location>
        <begin position="69"/>
        <end position="214"/>
    </location>
</feature>
<dbReference type="PANTHER" id="PTHR31983:SF0">
    <property type="entry name" value="GLUCAN ENDO-1,3-BETA-D-GLUCOSIDASE 2"/>
    <property type="match status" value="1"/>
</dbReference>
<protein>
    <recommendedName>
        <fullName evidence="1">Glycosyl hydrolase family 81 N-terminal domain-containing protein</fullName>
    </recommendedName>
</protein>
<feature type="non-terminal residue" evidence="2">
    <location>
        <position position="216"/>
    </location>
</feature>
<dbReference type="PROSITE" id="PS52008">
    <property type="entry name" value="GH81"/>
    <property type="match status" value="1"/>
</dbReference>
<dbReference type="AlphaFoldDB" id="G4YEE4"/>
<dbReference type="SMR" id="G4YEE4"/>
<keyword evidence="3" id="KW-1185">Reference proteome</keyword>
<feature type="non-terminal residue" evidence="2">
    <location>
        <position position="1"/>
    </location>
</feature>